<gene>
    <name evidence="1" type="ORF">CLOBOL_06933</name>
</gene>
<evidence type="ECO:0000313" key="1">
    <source>
        <dbReference type="EMBL" id="EDP12704.1"/>
    </source>
</evidence>
<evidence type="ECO:0000313" key="2">
    <source>
        <dbReference type="Proteomes" id="UP000005396"/>
    </source>
</evidence>
<dbReference type="HOGENOM" id="CLU_2258825_0_0_9"/>
<name>A8S503_ENTBW</name>
<protein>
    <submittedName>
        <fullName evidence="1">Uncharacterized protein</fullName>
    </submittedName>
</protein>
<dbReference type="eggNOG" id="ENOG50320BX">
    <property type="taxonomic scope" value="Bacteria"/>
</dbReference>
<dbReference type="Proteomes" id="UP000005396">
    <property type="component" value="Unassembled WGS sequence"/>
</dbReference>
<dbReference type="EMBL" id="ABCC02000069">
    <property type="protein sequence ID" value="EDP12704.1"/>
    <property type="molecule type" value="Genomic_DNA"/>
</dbReference>
<comment type="caution">
    <text evidence="1">The sequence shown here is derived from an EMBL/GenBank/DDBJ whole genome shotgun (WGS) entry which is preliminary data.</text>
</comment>
<proteinExistence type="predicted"/>
<reference evidence="1 2" key="1">
    <citation type="submission" date="2007-08" db="EMBL/GenBank/DDBJ databases">
        <authorList>
            <person name="Fulton L."/>
            <person name="Clifton S."/>
            <person name="Fulton B."/>
            <person name="Xu J."/>
            <person name="Minx P."/>
            <person name="Pepin K.H."/>
            <person name="Johnson M."/>
            <person name="Thiruvilangam P."/>
            <person name="Bhonagiri V."/>
            <person name="Nash W.E."/>
            <person name="Mardis E.R."/>
            <person name="Wilson R.K."/>
        </authorList>
    </citation>
    <scope>NUCLEOTIDE SEQUENCE [LARGE SCALE GENOMIC DNA]</scope>
    <source>
        <strain evidence="2">ATCC BAA-613 / DSM 15670 / CCUG 46953 / JCM 12243 / WAL 16351</strain>
    </source>
</reference>
<dbReference type="PaxDb" id="411902-CLOBOL_06933"/>
<organism evidence="1 2">
    <name type="scientific">Enterocloster bolteae (strain ATCC BAA-613 / DSM 15670 / CCUG 46953 / JCM 12243 / WAL 16351)</name>
    <name type="common">Clostridium bolteae</name>
    <dbReference type="NCBI Taxonomy" id="411902"/>
    <lineage>
        <taxon>Bacteria</taxon>
        <taxon>Bacillati</taxon>
        <taxon>Bacillota</taxon>
        <taxon>Clostridia</taxon>
        <taxon>Lachnospirales</taxon>
        <taxon>Lachnospiraceae</taxon>
        <taxon>Enterocloster</taxon>
    </lineage>
</organism>
<dbReference type="AlphaFoldDB" id="A8S503"/>
<accession>A8S503</accession>
<reference evidence="1 2" key="2">
    <citation type="submission" date="2007-09" db="EMBL/GenBank/DDBJ databases">
        <title>Draft genome sequence of Clostridium bolteae (ATCC BAA-613).</title>
        <authorList>
            <person name="Sudarsanam P."/>
            <person name="Ley R."/>
            <person name="Guruge J."/>
            <person name="Turnbaugh P.J."/>
            <person name="Mahowald M."/>
            <person name="Liep D."/>
            <person name="Gordon J."/>
        </authorList>
    </citation>
    <scope>NUCLEOTIDE SEQUENCE [LARGE SCALE GENOMIC DNA]</scope>
    <source>
        <strain evidence="2">ATCC BAA-613 / DSM 15670 / CCUG 46953 / JCM 12243 / WAL 16351</strain>
    </source>
</reference>
<sequence>MPEQEGNMNIFGFEIKSKEEREQEEREYLHRIFPGGTAQKAAVEQQLKEKLPKEDKKAVMLYYILVKDAMTAGNGMSFEEAVGKVSKKQRILKLTPVMLEKVREVMEDNQ</sequence>